<dbReference type="Pfam" id="PF01895">
    <property type="entry name" value="PhoU"/>
    <property type="match status" value="2"/>
</dbReference>
<evidence type="ECO:0000256" key="5">
    <source>
        <dbReference type="ARBA" id="ARBA00023136"/>
    </source>
</evidence>
<feature type="transmembrane region" description="Helical" evidence="6">
    <location>
        <begin position="57"/>
        <end position="85"/>
    </location>
</feature>
<protein>
    <submittedName>
        <fullName evidence="8">Phosphate:Na+ symporter</fullName>
    </submittedName>
</protein>
<name>A0A4R7ZEJ8_9FIRM</name>
<comment type="subcellular location">
    <subcellularLocation>
        <location evidence="1">Cell membrane</location>
        <topology evidence="1">Multi-pass membrane protein</topology>
    </subcellularLocation>
</comment>
<comment type="caution">
    <text evidence="8">The sequence shown here is derived from an EMBL/GenBank/DDBJ whole genome shotgun (WGS) entry which is preliminary data.</text>
</comment>
<dbReference type="Pfam" id="PF02690">
    <property type="entry name" value="Na_Pi_cotrans"/>
    <property type="match status" value="2"/>
</dbReference>
<keyword evidence="4 6" id="KW-1133">Transmembrane helix</keyword>
<feature type="transmembrane region" description="Helical" evidence="6">
    <location>
        <begin position="217"/>
        <end position="236"/>
    </location>
</feature>
<dbReference type="Gene3D" id="1.20.58.220">
    <property type="entry name" value="Phosphate transport system protein phou homolog 2, domain 2"/>
    <property type="match status" value="1"/>
</dbReference>
<reference evidence="8 9" key="1">
    <citation type="submission" date="2019-03" db="EMBL/GenBank/DDBJ databases">
        <title>Genomic Encyclopedia of Type Strains, Phase IV (KMG-IV): sequencing the most valuable type-strain genomes for metagenomic binning, comparative biology and taxonomic classification.</title>
        <authorList>
            <person name="Goeker M."/>
        </authorList>
    </citation>
    <scope>NUCLEOTIDE SEQUENCE [LARGE SCALE GENOMIC DNA]</scope>
    <source>
        <strain evidence="8 9">DSM 28867</strain>
    </source>
</reference>
<dbReference type="GO" id="GO:0005886">
    <property type="term" value="C:plasma membrane"/>
    <property type="evidence" value="ECO:0007669"/>
    <property type="project" value="UniProtKB-SubCell"/>
</dbReference>
<evidence type="ECO:0000313" key="9">
    <source>
        <dbReference type="Proteomes" id="UP000294743"/>
    </source>
</evidence>
<dbReference type="EMBL" id="SODD01000038">
    <property type="protein sequence ID" value="TDW14588.1"/>
    <property type="molecule type" value="Genomic_DNA"/>
</dbReference>
<keyword evidence="9" id="KW-1185">Reference proteome</keyword>
<feature type="transmembrane region" description="Helical" evidence="6">
    <location>
        <begin position="91"/>
        <end position="109"/>
    </location>
</feature>
<dbReference type="NCBIfam" id="TIGR00704">
    <property type="entry name" value="NaPi_cotrn_rel"/>
    <property type="match status" value="1"/>
</dbReference>
<accession>A0A4R7ZEJ8</accession>
<dbReference type="GO" id="GO:0005436">
    <property type="term" value="F:sodium:phosphate symporter activity"/>
    <property type="evidence" value="ECO:0007669"/>
    <property type="project" value="InterPro"/>
</dbReference>
<organism evidence="8 9">
    <name type="scientific">Breznakia blatticola</name>
    <dbReference type="NCBI Taxonomy" id="1754012"/>
    <lineage>
        <taxon>Bacteria</taxon>
        <taxon>Bacillati</taxon>
        <taxon>Bacillota</taxon>
        <taxon>Erysipelotrichia</taxon>
        <taxon>Erysipelotrichales</taxon>
        <taxon>Erysipelotrichaceae</taxon>
        <taxon>Breznakia</taxon>
    </lineage>
</organism>
<feature type="transmembrane region" description="Helical" evidence="6">
    <location>
        <begin position="248"/>
        <end position="266"/>
    </location>
</feature>
<keyword evidence="2" id="KW-1003">Cell membrane</keyword>
<dbReference type="OrthoDB" id="9763003at2"/>
<evidence type="ECO:0000313" key="8">
    <source>
        <dbReference type="EMBL" id="TDW14588.1"/>
    </source>
</evidence>
<evidence type="ECO:0000256" key="6">
    <source>
        <dbReference type="SAM" id="Phobius"/>
    </source>
</evidence>
<evidence type="ECO:0000256" key="2">
    <source>
        <dbReference type="ARBA" id="ARBA00022475"/>
    </source>
</evidence>
<feature type="transmembrane region" description="Helical" evidence="6">
    <location>
        <begin position="116"/>
        <end position="131"/>
    </location>
</feature>
<gene>
    <name evidence="8" type="ORF">EDD63_13815</name>
</gene>
<evidence type="ECO:0000256" key="4">
    <source>
        <dbReference type="ARBA" id="ARBA00022989"/>
    </source>
</evidence>
<dbReference type="InterPro" id="IPR004633">
    <property type="entry name" value="NaPi_cotrn-rel/YqeW-like"/>
</dbReference>
<keyword evidence="3 6" id="KW-0812">Transmembrane</keyword>
<feature type="domain" description="PhoU" evidence="7">
    <location>
        <begin position="458"/>
        <end position="542"/>
    </location>
</feature>
<feature type="transmembrane region" description="Helical" evidence="6">
    <location>
        <begin position="137"/>
        <end position="156"/>
    </location>
</feature>
<evidence type="ECO:0000256" key="1">
    <source>
        <dbReference type="ARBA" id="ARBA00004651"/>
    </source>
</evidence>
<evidence type="ECO:0000256" key="3">
    <source>
        <dbReference type="ARBA" id="ARBA00022692"/>
    </source>
</evidence>
<keyword evidence="5 6" id="KW-0472">Membrane</keyword>
<feature type="domain" description="PhoU" evidence="7">
    <location>
        <begin position="354"/>
        <end position="435"/>
    </location>
</feature>
<dbReference type="PANTHER" id="PTHR10010">
    <property type="entry name" value="SOLUTE CARRIER FAMILY 34 SODIUM PHOSPHATE , MEMBER 2-RELATED"/>
    <property type="match status" value="1"/>
</dbReference>
<feature type="transmembrane region" description="Helical" evidence="6">
    <location>
        <begin position="15"/>
        <end position="37"/>
    </location>
</feature>
<feature type="transmembrane region" description="Helical" evidence="6">
    <location>
        <begin position="181"/>
        <end position="205"/>
    </location>
</feature>
<dbReference type="InterPro" id="IPR038078">
    <property type="entry name" value="PhoU-like_sf"/>
</dbReference>
<dbReference type="Proteomes" id="UP000294743">
    <property type="component" value="Unassembled WGS sequence"/>
</dbReference>
<dbReference type="PANTHER" id="PTHR10010:SF46">
    <property type="entry name" value="SODIUM-DEPENDENT PHOSPHATE TRANSPORT PROTEIN 2B"/>
    <property type="match status" value="1"/>
</dbReference>
<dbReference type="InterPro" id="IPR026022">
    <property type="entry name" value="PhoU_dom"/>
</dbReference>
<dbReference type="RefSeq" id="WP_134170676.1">
    <property type="nucleotide sequence ID" value="NZ_SODD01000038.1"/>
</dbReference>
<dbReference type="SUPFAM" id="SSF109755">
    <property type="entry name" value="PhoU-like"/>
    <property type="match status" value="1"/>
</dbReference>
<proteinExistence type="predicted"/>
<sequence length="560" mass="62047">MLHLATSTPTVQWDYILGGFALFLFGIEYMGAGLKSIAGDKLRDYIDRYTSKPWKGIIIGAIITTVIQSSSATTAITIGFVRAGLMKLEQAVGIIMGANIGTTITAFLIGLKVEKMSLIFVFVGVLITLFSKRKKHIYAGQICLGFGLLFFGLRLMGDELSLLGEFEQFHAFATQMAKQPYLGMIAGTILTAVVQSSSAVIGIVQKLYESGAIELTAALPFVFGSNIGTTITAVFASIGGSVPAKRTAGIHVMFNVFGTLLFMIFLNPVTGLIKNIAEALDLAPMMQIAVAHIIFNLTVTILAYPFIKQMVYIVKRVIRGSDEKEIEIDTSGLDPLLIQTLPAAAINSARNATLKMGDLVQEKLKESLAFFNTKSGKHREGTQQYEDAVNTLDSKITEYLIQISHEELAQDDTDALIANLQVIKNIERIGDITMNLIGFYDLVYDEKQDFSDHAKEDINAMSNVVIEMIELTMQYYFEPDESIAQQIQDKENYLDMLEEKGRKRHFKRMSSNECRQDLAASIFVDILSNLERMGDHTYNIIKMLKDPTPQHEPIIPVVEK</sequence>
<dbReference type="NCBIfam" id="NF037997">
    <property type="entry name" value="Na_Pi_symport"/>
    <property type="match status" value="1"/>
</dbReference>
<dbReference type="InterPro" id="IPR003841">
    <property type="entry name" value="Na/Pi_transpt"/>
</dbReference>
<dbReference type="GO" id="GO:0044341">
    <property type="term" value="P:sodium-dependent phosphate transport"/>
    <property type="evidence" value="ECO:0007669"/>
    <property type="project" value="InterPro"/>
</dbReference>
<feature type="transmembrane region" description="Helical" evidence="6">
    <location>
        <begin position="286"/>
        <end position="307"/>
    </location>
</feature>
<dbReference type="AlphaFoldDB" id="A0A4R7ZEJ8"/>
<evidence type="ECO:0000259" key="7">
    <source>
        <dbReference type="Pfam" id="PF01895"/>
    </source>
</evidence>